<organism evidence="2 3">
    <name type="scientific">Solea senegalensis</name>
    <name type="common">Senegalese sole</name>
    <dbReference type="NCBI Taxonomy" id="28829"/>
    <lineage>
        <taxon>Eukaryota</taxon>
        <taxon>Metazoa</taxon>
        <taxon>Chordata</taxon>
        <taxon>Craniata</taxon>
        <taxon>Vertebrata</taxon>
        <taxon>Euteleostomi</taxon>
        <taxon>Actinopterygii</taxon>
        <taxon>Neopterygii</taxon>
        <taxon>Teleostei</taxon>
        <taxon>Neoteleostei</taxon>
        <taxon>Acanthomorphata</taxon>
        <taxon>Carangaria</taxon>
        <taxon>Pleuronectiformes</taxon>
        <taxon>Pleuronectoidei</taxon>
        <taxon>Soleidae</taxon>
        <taxon>Solea</taxon>
    </lineage>
</organism>
<protein>
    <submittedName>
        <fullName evidence="2">Uncharacterized protein</fullName>
    </submittedName>
</protein>
<dbReference type="AlphaFoldDB" id="A0AAV6PRF5"/>
<sequence length="178" mass="19506">MKEEPLNKVMTAKASIMQRLNQAVQEVAEKCFRRACKLFCCPLRILSCEELTFCSAQNHQQTEDKTTQVALHSPPSTILIVNISNSTLINCVIGYDNYPSAVTESQPLMHEPDHLVPNEMQCSDSCGHQRAPEPPPPLPPAETPSISIVGSSLSGVIIGDSNYMNVEYTSEALTTTQS</sequence>
<name>A0AAV6PRF5_SOLSE</name>
<gene>
    <name evidence="2" type="ORF">JOB18_008752</name>
</gene>
<reference evidence="2 3" key="1">
    <citation type="journal article" date="2021" name="Sci. Rep.">
        <title>Chromosome anchoring in Senegalese sole (Solea senegalensis) reveals sex-associated markers and genome rearrangements in flatfish.</title>
        <authorList>
            <person name="Guerrero-Cozar I."/>
            <person name="Gomez-Garrido J."/>
            <person name="Berbel C."/>
            <person name="Martinez-Blanch J.F."/>
            <person name="Alioto T."/>
            <person name="Claros M.G."/>
            <person name="Gagnaire P.A."/>
            <person name="Manchado M."/>
        </authorList>
    </citation>
    <scope>NUCLEOTIDE SEQUENCE [LARGE SCALE GENOMIC DNA]</scope>
    <source>
        <strain evidence="2">Sse05_10M</strain>
    </source>
</reference>
<proteinExistence type="predicted"/>
<comment type="caution">
    <text evidence="2">The sequence shown here is derived from an EMBL/GenBank/DDBJ whole genome shotgun (WGS) entry which is preliminary data.</text>
</comment>
<keyword evidence="3" id="KW-1185">Reference proteome</keyword>
<accession>A0AAV6PRF5</accession>
<evidence type="ECO:0000256" key="1">
    <source>
        <dbReference type="SAM" id="MobiDB-lite"/>
    </source>
</evidence>
<evidence type="ECO:0000313" key="2">
    <source>
        <dbReference type="EMBL" id="KAG7474438.1"/>
    </source>
</evidence>
<dbReference type="EMBL" id="JAGKHQ010000021">
    <property type="protein sequence ID" value="KAG7474438.1"/>
    <property type="molecule type" value="Genomic_DNA"/>
</dbReference>
<evidence type="ECO:0000313" key="3">
    <source>
        <dbReference type="Proteomes" id="UP000693946"/>
    </source>
</evidence>
<feature type="compositionally biased region" description="Pro residues" evidence="1">
    <location>
        <begin position="132"/>
        <end position="142"/>
    </location>
</feature>
<feature type="region of interest" description="Disordered" evidence="1">
    <location>
        <begin position="121"/>
        <end position="145"/>
    </location>
</feature>
<dbReference type="Proteomes" id="UP000693946">
    <property type="component" value="Linkage Group LG9"/>
</dbReference>